<evidence type="ECO:0000313" key="1">
    <source>
        <dbReference type="EMBL" id="NGY57953.1"/>
    </source>
</evidence>
<comment type="caution">
    <text evidence="1">The sequence shown here is derived from an EMBL/GenBank/DDBJ whole genome shotgun (WGS) entry which is preliminary data.</text>
</comment>
<evidence type="ECO:0008006" key="3">
    <source>
        <dbReference type="Google" id="ProtNLM"/>
    </source>
</evidence>
<gene>
    <name evidence="1" type="ORF">G7043_03285</name>
</gene>
<sequence>MTWGQLDALASHTSADVAVRELGLAERSRRLLALRLVLRLAREQPAARGPLAPVDEAWNVLIRAQREAPAEISAMLSDPQLGLWTAHALRRLRDTVENDPAPIWFHVGQLHAFACAAAIRAAVPFRLTIPAWDGNVVLPTLGSAHVGGGAGWGTAEIVSDANGPRVESAGATVAVAPNNTDWHAFRYFRAIDLELRLDDAGPHRGLTGLLPPEPLTADESARWLGLLSDAWQLLTRGHESWARELSAGLTSIVPRPPTFRFRPHSASVGDGFGGAIVSAPHDAAQLAATLIHEFQHSKLNAIGHLKPLFVDDSTLDAYSPWRDDPRPTGGLFQGVYAFLAVMEFWEQERHRLRDRDRDLAEFEFALLREQTATAIDELKGRRSLTETGRRFVAGVESRFARNSSAVVPDDLLRAAERAAADHRIGWRVGHVRPDAELVRAAVAAWAPGSAGSSTGSPVRHRRLDVKAVLARVLLADPADLKTTRDLLGSTAQVVDGAGEGDFAFVAGALEEARDLYLAELSRPCDRPGAWAGLALVLDELAPGPASRVLVERPELVRAAHSAVALTTGEAPDPEALAGWFAEQTG</sequence>
<name>A0A7C9VKR7_9PSEU</name>
<reference evidence="1 2" key="1">
    <citation type="submission" date="2020-03" db="EMBL/GenBank/DDBJ databases">
        <title>Isolation and identification of active actinomycetes.</title>
        <authorList>
            <person name="Sun X."/>
        </authorList>
    </citation>
    <scope>NUCLEOTIDE SEQUENCE [LARGE SCALE GENOMIC DNA]</scope>
    <source>
        <strain evidence="1 2">NEAU-D13</strain>
    </source>
</reference>
<dbReference type="RefSeq" id="WP_166043684.1">
    <property type="nucleotide sequence ID" value="NZ_JAAMPJ010000001.1"/>
</dbReference>
<proteinExistence type="predicted"/>
<dbReference type="Proteomes" id="UP000481360">
    <property type="component" value="Unassembled WGS sequence"/>
</dbReference>
<keyword evidence="2" id="KW-1185">Reference proteome</keyword>
<dbReference type="EMBL" id="JAAMPJ010000001">
    <property type="protein sequence ID" value="NGY57953.1"/>
    <property type="molecule type" value="Genomic_DNA"/>
</dbReference>
<dbReference type="InterPro" id="IPR026337">
    <property type="entry name" value="AKG_HExxH"/>
</dbReference>
<dbReference type="NCBIfam" id="TIGR04267">
    <property type="entry name" value="mod_HExxH"/>
    <property type="match status" value="1"/>
</dbReference>
<organism evidence="1 2">
    <name type="scientific">Lentzea alba</name>
    <dbReference type="NCBI Taxonomy" id="2714351"/>
    <lineage>
        <taxon>Bacteria</taxon>
        <taxon>Bacillati</taxon>
        <taxon>Actinomycetota</taxon>
        <taxon>Actinomycetes</taxon>
        <taxon>Pseudonocardiales</taxon>
        <taxon>Pseudonocardiaceae</taxon>
        <taxon>Lentzea</taxon>
    </lineage>
</organism>
<dbReference type="AlphaFoldDB" id="A0A7C9VKR7"/>
<evidence type="ECO:0000313" key="2">
    <source>
        <dbReference type="Proteomes" id="UP000481360"/>
    </source>
</evidence>
<protein>
    <recommendedName>
        <fullName evidence="3">HEXXH motif-containing protein</fullName>
    </recommendedName>
</protein>
<accession>A0A7C9VKR7</accession>